<evidence type="ECO:0000313" key="1">
    <source>
        <dbReference type="EMBL" id="AKE65973.1"/>
    </source>
</evidence>
<dbReference type="RefSeq" id="WP_201262001.1">
    <property type="nucleotide sequence ID" value="NZ_CP011304.1"/>
</dbReference>
<dbReference type="Gene3D" id="1.10.10.10">
    <property type="entry name" value="Winged helix-like DNA-binding domain superfamily/Winged helix DNA-binding domain"/>
    <property type="match status" value="1"/>
</dbReference>
<dbReference type="HOGENOM" id="CLU_202314_1_0_3"/>
<evidence type="ECO:0000313" key="2">
    <source>
        <dbReference type="Proteomes" id="UP000034103"/>
    </source>
</evidence>
<organism evidence="1 2">
    <name type="scientific">Microcystis aeruginosa NIES-2549</name>
    <dbReference type="NCBI Taxonomy" id="1641812"/>
    <lineage>
        <taxon>Bacteria</taxon>
        <taxon>Bacillati</taxon>
        <taxon>Cyanobacteriota</taxon>
        <taxon>Cyanophyceae</taxon>
        <taxon>Oscillatoriophycideae</taxon>
        <taxon>Chroococcales</taxon>
        <taxon>Microcystaceae</taxon>
        <taxon>Microcystis</taxon>
    </lineage>
</organism>
<dbReference type="PATRIC" id="fig|1641812.3.peg.3758"/>
<dbReference type="AlphaFoldDB" id="A0A0F6RNA3"/>
<dbReference type="InterPro" id="IPR009057">
    <property type="entry name" value="Homeodomain-like_sf"/>
</dbReference>
<dbReference type="InterPro" id="IPR036388">
    <property type="entry name" value="WH-like_DNA-bd_sf"/>
</dbReference>
<sequence>MKPYSLDLRQKIIETYEENNLSQRELAKRFRVALSFIQKLIKQWRETGNLNP</sequence>
<dbReference type="EMBL" id="CP011304">
    <property type="protein sequence ID" value="AKE65973.1"/>
    <property type="molecule type" value="Genomic_DNA"/>
</dbReference>
<dbReference type="SUPFAM" id="SSF46689">
    <property type="entry name" value="Homeodomain-like"/>
    <property type="match status" value="1"/>
</dbReference>
<reference evidence="1 2" key="1">
    <citation type="journal article" date="2015" name="Genome Announc.">
        <title>Complete Genome Sequence of Microcystis aeruginosa NIES-2549, a Bloom-Forming Cyanobacterium from Lake Kasumigaura, Japan.</title>
        <authorList>
            <person name="Yamaguchi H."/>
            <person name="Suzuki S."/>
            <person name="Tanabe Y."/>
            <person name="Osana Y."/>
            <person name="Shimura Y."/>
            <person name="Ishida K."/>
            <person name="Kawachi M."/>
        </authorList>
    </citation>
    <scope>NUCLEOTIDE SEQUENCE [LARGE SCALE GENOMIC DNA]</scope>
    <source>
        <strain evidence="1 2">NIES-2549</strain>
    </source>
</reference>
<protein>
    <submittedName>
        <fullName evidence="1">Transposase</fullName>
    </submittedName>
</protein>
<gene>
    <name evidence="1" type="ORF">MYAER_3637</name>
</gene>
<proteinExistence type="predicted"/>
<accession>A0A0F6RNA3</accession>
<dbReference type="Proteomes" id="UP000034103">
    <property type="component" value="Chromosome"/>
</dbReference>
<name>A0A0F6RNA3_MICAE</name>
<dbReference type="Pfam" id="PF13384">
    <property type="entry name" value="HTH_23"/>
    <property type="match status" value="1"/>
</dbReference>